<accession>A0A1Y5F4B1</accession>
<name>A0A1Y5F4B1_9BACT</name>
<proteinExistence type="predicted"/>
<evidence type="ECO:0008006" key="4">
    <source>
        <dbReference type="Google" id="ProtNLM"/>
    </source>
</evidence>
<protein>
    <recommendedName>
        <fullName evidence="4">Lipoprotein</fullName>
    </recommendedName>
</protein>
<comment type="caution">
    <text evidence="2">The sequence shown here is derived from an EMBL/GenBank/DDBJ whole genome shotgun (WGS) entry which is preliminary data.</text>
</comment>
<keyword evidence="1" id="KW-0732">Signal</keyword>
<evidence type="ECO:0000313" key="3">
    <source>
        <dbReference type="Proteomes" id="UP000196531"/>
    </source>
</evidence>
<evidence type="ECO:0000313" key="2">
    <source>
        <dbReference type="EMBL" id="OUR95413.1"/>
    </source>
</evidence>
<gene>
    <name evidence="2" type="ORF">A9Q84_16395</name>
</gene>
<dbReference type="EMBL" id="MAAO01000008">
    <property type="protein sequence ID" value="OUR95413.1"/>
    <property type="molecule type" value="Genomic_DNA"/>
</dbReference>
<sequence>MKFLRLLLFFFSYSAWCCEVVDITSEASVAFRQALIGNSDNSGVRVAFNGMKEMNNRHGLGGVNSSLDVYQKNLCNKLNSSEFKKSNPNVNVKITKTDFKGYFITCTPKSTCGGAIEVAVSKVPKPRFPDLSPQKLSELKAKPGYLPDSEVFNIFTSEGANYQESYIKARAKATYTNVTEPLHEFIDKEMKQGISRATSSMGLEAQDPKFMSKLSKEIEVFRSTGMGDVDKNFKQLINGLDSLMETPFANSDDIEKELSRAFTAKNSANALGYSTSTAQTGDDLFIVIKKGDGVEKIVGADARGLGVTNMTTRLTEYLSVTGGGASGFKSMTEVFKTSKGAMLKADKLMEKSLSTYNDIIVKELKNANAKGIDHILGIAHEKYAKMVELDPELMQIRGGAIDDCGPDNKLIMNRVTAIHNRLKLFEKAGLDGIFGASCLGTEYLLRLRGLK</sequence>
<organism evidence="2 3">
    <name type="scientific">Halobacteriovorax marinus</name>
    <dbReference type="NCBI Taxonomy" id="97084"/>
    <lineage>
        <taxon>Bacteria</taxon>
        <taxon>Pseudomonadati</taxon>
        <taxon>Bdellovibrionota</taxon>
        <taxon>Bacteriovoracia</taxon>
        <taxon>Bacteriovoracales</taxon>
        <taxon>Halobacteriovoraceae</taxon>
        <taxon>Halobacteriovorax</taxon>
    </lineage>
</organism>
<feature type="chain" id="PRO_5012779962" description="Lipoprotein" evidence="1">
    <location>
        <begin position="18"/>
        <end position="451"/>
    </location>
</feature>
<reference evidence="3" key="1">
    <citation type="journal article" date="2017" name="Proc. Natl. Acad. Sci. U.S.A.">
        <title>Simulation of Deepwater Horizon oil plume reveals substrate specialization within a complex community of hydrocarbon-degraders.</title>
        <authorList>
            <person name="Hu P."/>
            <person name="Dubinsky E.A."/>
            <person name="Probst A.J."/>
            <person name="Wang J."/>
            <person name="Sieber C.M.K."/>
            <person name="Tom L.M."/>
            <person name="Gardinali P."/>
            <person name="Banfield J.F."/>
            <person name="Atlas R.M."/>
            <person name="Andersen G.L."/>
        </authorList>
    </citation>
    <scope>NUCLEOTIDE SEQUENCE [LARGE SCALE GENOMIC DNA]</scope>
</reference>
<feature type="signal peptide" evidence="1">
    <location>
        <begin position="1"/>
        <end position="17"/>
    </location>
</feature>
<dbReference type="AlphaFoldDB" id="A0A1Y5F4B1"/>
<dbReference type="Proteomes" id="UP000196531">
    <property type="component" value="Unassembled WGS sequence"/>
</dbReference>
<evidence type="ECO:0000256" key="1">
    <source>
        <dbReference type="SAM" id="SignalP"/>
    </source>
</evidence>